<proteinExistence type="predicted"/>
<reference evidence="2 3" key="1">
    <citation type="submission" date="2020-07" db="EMBL/GenBank/DDBJ databases">
        <title>Sequencing the genomes of 1000 actinobacteria strains.</title>
        <authorList>
            <person name="Klenk H.-P."/>
        </authorList>
    </citation>
    <scope>NUCLEOTIDE SEQUENCE [LARGE SCALE GENOMIC DNA]</scope>
    <source>
        <strain evidence="2 3">DSM 22083</strain>
    </source>
</reference>
<protein>
    <submittedName>
        <fullName evidence="2">Uncharacterized protein</fullName>
    </submittedName>
</protein>
<accession>A0A7Y9I622</accession>
<feature type="region of interest" description="Disordered" evidence="1">
    <location>
        <begin position="155"/>
        <end position="179"/>
    </location>
</feature>
<gene>
    <name evidence="2" type="ORF">BKA15_001713</name>
</gene>
<evidence type="ECO:0000313" key="2">
    <source>
        <dbReference type="EMBL" id="NYE70384.1"/>
    </source>
</evidence>
<sequence>MCGACGGERLGWLAGLLSSSYARGVVAARLNRFRPRSMITAHPSGWSWAWSGRARFFPTLDALTVALDHAESRPADLIDWVAGLPPHRVHLVPREASSSWTPGPPTGAVDPWPGGDPRTSVNRLLGLLLIGAGSPVTTELRDDQGTWTPEPAAVAAGIRSKINTGRPDSGSARVRGRTP</sequence>
<dbReference type="Proteomes" id="UP000569914">
    <property type="component" value="Unassembled WGS sequence"/>
</dbReference>
<comment type="caution">
    <text evidence="2">The sequence shown here is derived from an EMBL/GenBank/DDBJ whole genome shotgun (WGS) entry which is preliminary data.</text>
</comment>
<name>A0A7Y9I622_9ACTN</name>
<dbReference type="EMBL" id="JACCBU010000001">
    <property type="protein sequence ID" value="NYE70384.1"/>
    <property type="molecule type" value="Genomic_DNA"/>
</dbReference>
<dbReference type="RefSeq" id="WP_179749785.1">
    <property type="nucleotide sequence ID" value="NZ_JACCBU010000001.1"/>
</dbReference>
<organism evidence="2 3">
    <name type="scientific">Microlunatus parietis</name>
    <dbReference type="NCBI Taxonomy" id="682979"/>
    <lineage>
        <taxon>Bacteria</taxon>
        <taxon>Bacillati</taxon>
        <taxon>Actinomycetota</taxon>
        <taxon>Actinomycetes</taxon>
        <taxon>Propionibacteriales</taxon>
        <taxon>Propionibacteriaceae</taxon>
        <taxon>Microlunatus</taxon>
    </lineage>
</organism>
<evidence type="ECO:0000313" key="3">
    <source>
        <dbReference type="Proteomes" id="UP000569914"/>
    </source>
</evidence>
<feature type="region of interest" description="Disordered" evidence="1">
    <location>
        <begin position="95"/>
        <end position="114"/>
    </location>
</feature>
<dbReference type="AlphaFoldDB" id="A0A7Y9I622"/>
<keyword evidence="3" id="KW-1185">Reference proteome</keyword>
<evidence type="ECO:0000256" key="1">
    <source>
        <dbReference type="SAM" id="MobiDB-lite"/>
    </source>
</evidence>